<reference evidence="2 3" key="1">
    <citation type="submission" date="2020-08" db="EMBL/GenBank/DDBJ databases">
        <title>Genomic Encyclopedia of Type Strains, Phase IV (KMG-V): Genome sequencing to study the core and pangenomes of soil and plant-associated prokaryotes.</title>
        <authorList>
            <person name="Whitman W."/>
        </authorList>
    </citation>
    <scope>NUCLEOTIDE SEQUENCE [LARGE SCALE GENOMIC DNA]</scope>
    <source>
        <strain evidence="2 3">M8UP14</strain>
    </source>
</reference>
<organism evidence="2 3">
    <name type="scientific">Granulicella aggregans</name>
    <dbReference type="NCBI Taxonomy" id="474949"/>
    <lineage>
        <taxon>Bacteria</taxon>
        <taxon>Pseudomonadati</taxon>
        <taxon>Acidobacteriota</taxon>
        <taxon>Terriglobia</taxon>
        <taxon>Terriglobales</taxon>
        <taxon>Acidobacteriaceae</taxon>
        <taxon>Granulicella</taxon>
    </lineage>
</organism>
<dbReference type="AlphaFoldDB" id="A0A7W8E6L1"/>
<dbReference type="InterPro" id="IPR002586">
    <property type="entry name" value="CobQ/CobB/MinD/ParA_Nub-bd_dom"/>
</dbReference>
<sequence length="225" mass="23682">MFVLAVIGQKGGSGKTTLALNLAVAAAEDGLTAVIIDLDPQANATNWKDRRKSENPAVVSSPPGRLKQTLEAAASHGAQFVVIDNPGKADSGAINAAGFADLVYVPVGPQMFHLETLPGVYRLLQASENSPPAFIVLNGVHPSATIQAEKTKEMIGAAYPIPMCPHHMSHLDVYATSADAGLSPLELNAQGRAGSEIIQLYKFTCAQSHKLEKLHGKSGRIAKRA</sequence>
<dbReference type="SUPFAM" id="SSF52540">
    <property type="entry name" value="P-loop containing nucleoside triphosphate hydrolases"/>
    <property type="match status" value="1"/>
</dbReference>
<dbReference type="Gene3D" id="3.40.50.300">
    <property type="entry name" value="P-loop containing nucleotide triphosphate hydrolases"/>
    <property type="match status" value="1"/>
</dbReference>
<dbReference type="InterPro" id="IPR050678">
    <property type="entry name" value="DNA_Partitioning_ATPase"/>
</dbReference>
<comment type="caution">
    <text evidence="2">The sequence shown here is derived from an EMBL/GenBank/DDBJ whole genome shotgun (WGS) entry which is preliminary data.</text>
</comment>
<keyword evidence="3" id="KW-1185">Reference proteome</keyword>
<evidence type="ECO:0000313" key="2">
    <source>
        <dbReference type="EMBL" id="MBB5061323.1"/>
    </source>
</evidence>
<dbReference type="RefSeq" id="WP_246410422.1">
    <property type="nucleotide sequence ID" value="NZ_JACHIP010000036.1"/>
</dbReference>
<gene>
    <name evidence="2" type="ORF">HDF16_006059</name>
</gene>
<dbReference type="EMBL" id="JACHIP010000036">
    <property type="protein sequence ID" value="MBB5061323.1"/>
    <property type="molecule type" value="Genomic_DNA"/>
</dbReference>
<dbReference type="Proteomes" id="UP000540989">
    <property type="component" value="Unassembled WGS sequence"/>
</dbReference>
<dbReference type="PIRSF" id="PIRSF009320">
    <property type="entry name" value="Nuc_binding_HP_1000"/>
    <property type="match status" value="1"/>
</dbReference>
<feature type="domain" description="CobQ/CobB/MinD/ParA nucleotide binding" evidence="1">
    <location>
        <begin position="4"/>
        <end position="149"/>
    </location>
</feature>
<evidence type="ECO:0000259" key="1">
    <source>
        <dbReference type="Pfam" id="PF01656"/>
    </source>
</evidence>
<dbReference type="PANTHER" id="PTHR13696">
    <property type="entry name" value="P-LOOP CONTAINING NUCLEOSIDE TRIPHOSPHATE HYDROLASE"/>
    <property type="match status" value="1"/>
</dbReference>
<dbReference type="CDD" id="cd02042">
    <property type="entry name" value="ParAB_family"/>
    <property type="match status" value="1"/>
</dbReference>
<protein>
    <submittedName>
        <fullName evidence="2">Chromosome partitioning protein</fullName>
    </submittedName>
</protein>
<dbReference type="Pfam" id="PF01656">
    <property type="entry name" value="CbiA"/>
    <property type="match status" value="1"/>
</dbReference>
<dbReference type="InterPro" id="IPR027417">
    <property type="entry name" value="P-loop_NTPase"/>
</dbReference>
<evidence type="ECO:0000313" key="3">
    <source>
        <dbReference type="Proteomes" id="UP000540989"/>
    </source>
</evidence>
<accession>A0A7W8E6L1</accession>
<dbReference type="PANTHER" id="PTHR13696:SF96">
    <property type="entry name" value="COBQ_COBB_MIND_PARA NUCLEOTIDE BINDING DOMAIN-CONTAINING PROTEIN"/>
    <property type="match status" value="1"/>
</dbReference>
<proteinExistence type="predicted"/>
<name>A0A7W8E6L1_9BACT</name>